<evidence type="ECO:0000256" key="2">
    <source>
        <dbReference type="RuleBase" id="RU000461"/>
    </source>
</evidence>
<dbReference type="Gene3D" id="1.10.630.10">
    <property type="entry name" value="Cytochrome P450"/>
    <property type="match status" value="1"/>
</dbReference>
<dbReference type="Pfam" id="PF01047">
    <property type="entry name" value="MarR"/>
    <property type="match status" value="1"/>
</dbReference>
<dbReference type="InterPro" id="IPR001128">
    <property type="entry name" value="Cyt_P450"/>
</dbReference>
<dbReference type="EMBL" id="JAKRKC020000001">
    <property type="protein sequence ID" value="MCK2215803.1"/>
    <property type="molecule type" value="Genomic_DNA"/>
</dbReference>
<comment type="caution">
    <text evidence="4">The sequence shown here is derived from an EMBL/GenBank/DDBJ whole genome shotgun (WGS) entry which is preliminary data.</text>
</comment>
<keyword evidence="2" id="KW-0408">Iron</keyword>
<evidence type="ECO:0000313" key="5">
    <source>
        <dbReference type="Proteomes" id="UP001317259"/>
    </source>
</evidence>
<evidence type="ECO:0000313" key="4">
    <source>
        <dbReference type="EMBL" id="MCK2215803.1"/>
    </source>
</evidence>
<organism evidence="4 5">
    <name type="scientific">Actinomadura luzonensis</name>
    <dbReference type="NCBI Taxonomy" id="2805427"/>
    <lineage>
        <taxon>Bacteria</taxon>
        <taxon>Bacillati</taxon>
        <taxon>Actinomycetota</taxon>
        <taxon>Actinomycetes</taxon>
        <taxon>Streptosporangiales</taxon>
        <taxon>Thermomonosporaceae</taxon>
        <taxon>Actinomadura</taxon>
    </lineage>
</organism>
<evidence type="ECO:0000259" key="3">
    <source>
        <dbReference type="Pfam" id="PF01047"/>
    </source>
</evidence>
<dbReference type="SUPFAM" id="SSF46785">
    <property type="entry name" value="Winged helix' DNA-binding domain"/>
    <property type="match status" value="1"/>
</dbReference>
<keyword evidence="2" id="KW-0479">Metal-binding</keyword>
<dbReference type="Gene3D" id="1.10.10.10">
    <property type="entry name" value="Winged helix-like DNA-binding domain superfamily/Winged helix DNA-binding domain"/>
    <property type="match status" value="1"/>
</dbReference>
<evidence type="ECO:0000256" key="1">
    <source>
        <dbReference type="ARBA" id="ARBA00010617"/>
    </source>
</evidence>
<dbReference type="PROSITE" id="PS00086">
    <property type="entry name" value="CYTOCHROME_P450"/>
    <property type="match status" value="1"/>
</dbReference>
<comment type="similarity">
    <text evidence="1 2">Belongs to the cytochrome P450 family.</text>
</comment>
<dbReference type="CDD" id="cd11032">
    <property type="entry name" value="P450_EryK-like"/>
    <property type="match status" value="1"/>
</dbReference>
<keyword evidence="2" id="KW-0349">Heme</keyword>
<dbReference type="Proteomes" id="UP001317259">
    <property type="component" value="Unassembled WGS sequence"/>
</dbReference>
<dbReference type="InterPro" id="IPR017972">
    <property type="entry name" value="Cyt_P450_CS"/>
</dbReference>
<proteinExistence type="inferred from homology"/>
<accession>A0ABT0FV65</accession>
<dbReference type="SUPFAM" id="SSF48264">
    <property type="entry name" value="Cytochrome P450"/>
    <property type="match status" value="1"/>
</dbReference>
<dbReference type="InterPro" id="IPR036390">
    <property type="entry name" value="WH_DNA-bd_sf"/>
</dbReference>
<protein>
    <submittedName>
        <fullName evidence="4">Cytochrome P450</fullName>
    </submittedName>
</protein>
<name>A0ABT0FV65_9ACTN</name>
<dbReference type="InterPro" id="IPR036388">
    <property type="entry name" value="WH-like_DNA-bd_sf"/>
</dbReference>
<dbReference type="InterPro" id="IPR000835">
    <property type="entry name" value="HTH_MarR-typ"/>
</dbReference>
<keyword evidence="2" id="KW-0560">Oxidoreductase</keyword>
<reference evidence="4 5" key="1">
    <citation type="submission" date="2022-04" db="EMBL/GenBank/DDBJ databases">
        <title>Genome draft of Actinomadura sp. ATCC 31491.</title>
        <authorList>
            <person name="Shi X."/>
            <person name="Du Y."/>
        </authorList>
    </citation>
    <scope>NUCLEOTIDE SEQUENCE [LARGE SCALE GENOMIC DNA]</scope>
    <source>
        <strain evidence="4 5">ATCC 31491</strain>
    </source>
</reference>
<gene>
    <name evidence="4" type="ORF">MF672_018680</name>
</gene>
<dbReference type="RefSeq" id="WP_242383907.1">
    <property type="nucleotide sequence ID" value="NZ_JAKRKC020000001.1"/>
</dbReference>
<dbReference type="PRINTS" id="PR00359">
    <property type="entry name" value="BP450"/>
</dbReference>
<keyword evidence="5" id="KW-1185">Reference proteome</keyword>
<dbReference type="InterPro" id="IPR002397">
    <property type="entry name" value="Cyt_P450_B"/>
</dbReference>
<dbReference type="InterPro" id="IPR036396">
    <property type="entry name" value="Cyt_P450_sf"/>
</dbReference>
<keyword evidence="2" id="KW-0503">Monooxygenase</keyword>
<dbReference type="Pfam" id="PF00067">
    <property type="entry name" value="p450"/>
    <property type="match status" value="1"/>
</dbReference>
<sequence>MERLGGTRTMGRMYAWLMICDPPHRSLTELAADLGVSKTATSTVARRLESAGMVERVPAPGREHRYRVVHGGWEHVLRVQLAGVRLGVEALDFGLSVLPGDRAEQRARLRETRDLFAFTEYDGVLADPGTYSSDTVRLLPPGVLPEELSMEGFITQIDPPAHGKLRKLVSSAFTRKVVADLEPRIAALTQELLDAARERGRLELVADLAHPLPVIVIAELLGVPVGDRELFKRWADALFERDAQLSVTDTGLERQALVESSTRAWREMAAYLGGHAAERRRRPRADLLTRLVEAEVDGERLPDVQVVNFAMVLLLAGHITTTMLLGNTVLCLDALPGQQERARADRATVPAVIEESLRLLTPFAAVARSTTRESELGGVTIPADSYVMVWLAAANRDPRAFPGPETFDPGRDPNPHLAFGRGIHFCLGAPLARLEERVAPGILLDRINPIRTDPEDPVLFIPTPTMTGVRRLPLTWPPPPPAT</sequence>
<dbReference type="PANTHER" id="PTHR46696:SF4">
    <property type="entry name" value="BIOTIN BIOSYNTHESIS CYTOCHROME P450"/>
    <property type="match status" value="1"/>
</dbReference>
<feature type="domain" description="HTH marR-type" evidence="3">
    <location>
        <begin position="26"/>
        <end position="60"/>
    </location>
</feature>
<dbReference type="PANTHER" id="PTHR46696">
    <property type="entry name" value="P450, PUTATIVE (EUROFUNG)-RELATED"/>
    <property type="match status" value="1"/>
</dbReference>